<evidence type="ECO:0008006" key="3">
    <source>
        <dbReference type="Google" id="ProtNLM"/>
    </source>
</evidence>
<sequence length="78" mass="9345">MFFRLMIFTSLMNRSPEFLDCTWVLLTATWGSWWSCQNRTGDIVVWPGQRCKVYLSGGDFLYWRGNWKTTEVQYLFDS</sequence>
<organism evidence="1 2">
    <name type="scientific">Linum tenue</name>
    <dbReference type="NCBI Taxonomy" id="586396"/>
    <lineage>
        <taxon>Eukaryota</taxon>
        <taxon>Viridiplantae</taxon>
        <taxon>Streptophyta</taxon>
        <taxon>Embryophyta</taxon>
        <taxon>Tracheophyta</taxon>
        <taxon>Spermatophyta</taxon>
        <taxon>Magnoliopsida</taxon>
        <taxon>eudicotyledons</taxon>
        <taxon>Gunneridae</taxon>
        <taxon>Pentapetalae</taxon>
        <taxon>rosids</taxon>
        <taxon>fabids</taxon>
        <taxon>Malpighiales</taxon>
        <taxon>Linaceae</taxon>
        <taxon>Linum</taxon>
    </lineage>
</organism>
<feature type="non-terminal residue" evidence="1">
    <location>
        <position position="78"/>
    </location>
</feature>
<protein>
    <recommendedName>
        <fullName evidence="3">Secreted protein</fullName>
    </recommendedName>
</protein>
<name>A0AAV0P4M4_9ROSI</name>
<proteinExistence type="predicted"/>
<comment type="caution">
    <text evidence="1">The sequence shown here is derived from an EMBL/GenBank/DDBJ whole genome shotgun (WGS) entry which is preliminary data.</text>
</comment>
<evidence type="ECO:0000313" key="1">
    <source>
        <dbReference type="EMBL" id="CAI0465492.1"/>
    </source>
</evidence>
<dbReference type="Proteomes" id="UP001154282">
    <property type="component" value="Unassembled WGS sequence"/>
</dbReference>
<keyword evidence="2" id="KW-1185">Reference proteome</keyword>
<evidence type="ECO:0000313" key="2">
    <source>
        <dbReference type="Proteomes" id="UP001154282"/>
    </source>
</evidence>
<dbReference type="AlphaFoldDB" id="A0AAV0P4M4"/>
<dbReference type="EMBL" id="CAMGYJ010000008">
    <property type="protein sequence ID" value="CAI0465492.1"/>
    <property type="molecule type" value="Genomic_DNA"/>
</dbReference>
<accession>A0AAV0P4M4</accession>
<reference evidence="1" key="1">
    <citation type="submission" date="2022-08" db="EMBL/GenBank/DDBJ databases">
        <authorList>
            <person name="Gutierrez-Valencia J."/>
        </authorList>
    </citation>
    <scope>NUCLEOTIDE SEQUENCE</scope>
</reference>
<gene>
    <name evidence="1" type="ORF">LITE_LOCUS36628</name>
</gene>